<dbReference type="InterPro" id="IPR012677">
    <property type="entry name" value="Nucleotide-bd_a/b_plait_sf"/>
</dbReference>
<evidence type="ECO:0000256" key="2">
    <source>
        <dbReference type="PROSITE-ProRule" id="PRU00047"/>
    </source>
</evidence>
<dbReference type="InterPro" id="IPR036875">
    <property type="entry name" value="Znf_CCHC_sf"/>
</dbReference>
<dbReference type="Proteomes" id="UP001428341">
    <property type="component" value="Unassembled WGS sequence"/>
</dbReference>
<gene>
    <name evidence="7" type="ORF">WN944_018291</name>
</gene>
<evidence type="ECO:0000256" key="1">
    <source>
        <dbReference type="ARBA" id="ARBA00022884"/>
    </source>
</evidence>
<evidence type="ECO:0000259" key="6">
    <source>
        <dbReference type="PROSITE" id="PS50158"/>
    </source>
</evidence>
<accession>A0AAP0QD15</accession>
<dbReference type="EMBL" id="JBCGBO010000007">
    <property type="protein sequence ID" value="KAK9186902.1"/>
    <property type="molecule type" value="Genomic_DNA"/>
</dbReference>
<feature type="compositionally biased region" description="Basic residues" evidence="4">
    <location>
        <begin position="184"/>
        <end position="193"/>
    </location>
</feature>
<dbReference type="Pfam" id="PF00098">
    <property type="entry name" value="zf-CCHC"/>
    <property type="match status" value="2"/>
</dbReference>
<keyword evidence="2" id="KW-0479">Metal-binding</keyword>
<feature type="compositionally biased region" description="Polar residues" evidence="4">
    <location>
        <begin position="665"/>
        <end position="677"/>
    </location>
</feature>
<keyword evidence="8" id="KW-1185">Reference proteome</keyword>
<evidence type="ECO:0000313" key="8">
    <source>
        <dbReference type="Proteomes" id="UP001428341"/>
    </source>
</evidence>
<evidence type="ECO:0000256" key="3">
    <source>
        <dbReference type="PROSITE-ProRule" id="PRU00176"/>
    </source>
</evidence>
<dbReference type="Gene3D" id="4.10.60.10">
    <property type="entry name" value="Zinc finger, CCHC-type"/>
    <property type="match status" value="2"/>
</dbReference>
<keyword evidence="1 3" id="KW-0694">RNA-binding</keyword>
<dbReference type="PANTHER" id="PTHR23236:SF24">
    <property type="entry name" value="PHRAGMOPLASTIN INTERACTING PROTEIN 1"/>
    <property type="match status" value="1"/>
</dbReference>
<dbReference type="InterPro" id="IPR000504">
    <property type="entry name" value="RRM_dom"/>
</dbReference>
<dbReference type="GO" id="GO:0008270">
    <property type="term" value="F:zinc ion binding"/>
    <property type="evidence" value="ECO:0007669"/>
    <property type="project" value="UniProtKB-KW"/>
</dbReference>
<feature type="region of interest" description="Disordered" evidence="4">
    <location>
        <begin position="505"/>
        <end position="544"/>
    </location>
</feature>
<dbReference type="Gene3D" id="3.30.70.330">
    <property type="match status" value="2"/>
</dbReference>
<protein>
    <submittedName>
        <fullName evidence="7">Uncharacterized protein</fullName>
    </submittedName>
</protein>
<comment type="caution">
    <text evidence="7">The sequence shown here is derived from an EMBL/GenBank/DDBJ whole genome shotgun (WGS) entry which is preliminary data.</text>
</comment>
<keyword evidence="2" id="KW-0863">Zinc-finger</keyword>
<dbReference type="Pfam" id="PF00076">
    <property type="entry name" value="RRM_1"/>
    <property type="match status" value="2"/>
</dbReference>
<proteinExistence type="predicted"/>
<dbReference type="PANTHER" id="PTHR23236">
    <property type="entry name" value="EUKARYOTIC TRANSLATION INITIATION FACTOR 4B/4H"/>
    <property type="match status" value="1"/>
</dbReference>
<dbReference type="InterPro" id="IPR035979">
    <property type="entry name" value="RBD_domain_sf"/>
</dbReference>
<feature type="compositionally biased region" description="Basic and acidic residues" evidence="4">
    <location>
        <begin position="265"/>
        <end position="283"/>
    </location>
</feature>
<feature type="domain" description="RRM" evidence="5">
    <location>
        <begin position="430"/>
        <end position="506"/>
    </location>
</feature>
<dbReference type="AlphaFoldDB" id="A0AAP0QD15"/>
<dbReference type="SUPFAM" id="SSF57756">
    <property type="entry name" value="Retrovirus zinc finger-like domains"/>
    <property type="match status" value="1"/>
</dbReference>
<evidence type="ECO:0000259" key="5">
    <source>
        <dbReference type="PROSITE" id="PS50102"/>
    </source>
</evidence>
<feature type="region of interest" description="Disordered" evidence="4">
    <location>
        <begin position="653"/>
        <end position="677"/>
    </location>
</feature>
<feature type="compositionally biased region" description="Polar residues" evidence="4">
    <location>
        <begin position="204"/>
        <end position="214"/>
    </location>
</feature>
<feature type="compositionally biased region" description="Basic and acidic residues" evidence="4">
    <location>
        <begin position="303"/>
        <end position="313"/>
    </location>
</feature>
<evidence type="ECO:0000313" key="7">
    <source>
        <dbReference type="EMBL" id="KAK9186902.1"/>
    </source>
</evidence>
<dbReference type="InterPro" id="IPR034361">
    <property type="entry name" value="PHIP1_RRM1"/>
</dbReference>
<keyword evidence="2" id="KW-0862">Zinc</keyword>
<feature type="domain" description="CCHC-type" evidence="6">
    <location>
        <begin position="646"/>
        <end position="661"/>
    </location>
</feature>
<name>A0AAP0QD15_9ROSI</name>
<dbReference type="SMART" id="SM00360">
    <property type="entry name" value="RRM"/>
    <property type="match status" value="2"/>
</dbReference>
<dbReference type="PROSITE" id="PS50102">
    <property type="entry name" value="RRM"/>
    <property type="match status" value="2"/>
</dbReference>
<feature type="compositionally biased region" description="Basic residues" evidence="4">
    <location>
        <begin position="284"/>
        <end position="302"/>
    </location>
</feature>
<dbReference type="GO" id="GO:0003723">
    <property type="term" value="F:RNA binding"/>
    <property type="evidence" value="ECO:0007669"/>
    <property type="project" value="UniProtKB-UniRule"/>
</dbReference>
<feature type="domain" description="CCHC-type" evidence="6">
    <location>
        <begin position="579"/>
        <end position="592"/>
    </location>
</feature>
<dbReference type="InterPro" id="IPR001878">
    <property type="entry name" value="Znf_CCHC"/>
</dbReference>
<evidence type="ECO:0000256" key="4">
    <source>
        <dbReference type="SAM" id="MobiDB-lite"/>
    </source>
</evidence>
<feature type="compositionally biased region" description="Basic and acidic residues" evidence="4">
    <location>
        <begin position="217"/>
        <end position="227"/>
    </location>
</feature>
<feature type="compositionally biased region" description="Polar residues" evidence="4">
    <location>
        <begin position="164"/>
        <end position="183"/>
    </location>
</feature>
<organism evidence="7 8">
    <name type="scientific">Citrus x changshan-huyou</name>
    <dbReference type="NCBI Taxonomy" id="2935761"/>
    <lineage>
        <taxon>Eukaryota</taxon>
        <taxon>Viridiplantae</taxon>
        <taxon>Streptophyta</taxon>
        <taxon>Embryophyta</taxon>
        <taxon>Tracheophyta</taxon>
        <taxon>Spermatophyta</taxon>
        <taxon>Magnoliopsida</taxon>
        <taxon>eudicotyledons</taxon>
        <taxon>Gunneridae</taxon>
        <taxon>Pentapetalae</taxon>
        <taxon>rosids</taxon>
        <taxon>malvids</taxon>
        <taxon>Sapindales</taxon>
        <taxon>Rutaceae</taxon>
        <taxon>Aurantioideae</taxon>
        <taxon>Citrus</taxon>
    </lineage>
</organism>
<dbReference type="PROSITE" id="PS50158">
    <property type="entry name" value="ZF_CCHC"/>
    <property type="match status" value="2"/>
</dbReference>
<feature type="domain" description="RRM" evidence="5">
    <location>
        <begin position="335"/>
        <end position="412"/>
    </location>
</feature>
<feature type="compositionally biased region" description="Polar residues" evidence="4">
    <location>
        <begin position="512"/>
        <end position="544"/>
    </location>
</feature>
<dbReference type="SMART" id="SM00343">
    <property type="entry name" value="ZnF_C2HC"/>
    <property type="match status" value="2"/>
</dbReference>
<reference evidence="7 8" key="1">
    <citation type="submission" date="2024-05" db="EMBL/GenBank/DDBJ databases">
        <title>Haplotype-resolved chromosome-level genome assembly of Huyou (Citrus changshanensis).</title>
        <authorList>
            <person name="Miao C."/>
            <person name="Chen W."/>
            <person name="Wu Y."/>
            <person name="Wang L."/>
            <person name="Zhao S."/>
            <person name="Grierson D."/>
            <person name="Xu C."/>
            <person name="Chen K."/>
        </authorList>
    </citation>
    <scope>NUCLEOTIDE SEQUENCE [LARGE SCALE GENOMIC DNA]</scope>
    <source>
        <strain evidence="7">01-14</strain>
        <tissue evidence="7">Leaf</tissue>
    </source>
</reference>
<sequence>MVDPQPYQIQNYPQVGELKYLFRKDLTYCDMNHGLLLTKRATNYFNSLPEPIQNQIENETLMVKLYTPMGAIGAVVIKRFRQKNSNYYKLMKQDWSGIAHVNGFSIHAQIDCWCVYNPQADEGEQLSLLIQKEGEMVLSNRKLKQKLRTEIAESLTSAERPDQDPNSQGHSLKQLLNSVTQKPRLSKREKKRVRTQDSFEDAETVSSKNRVGNSKNVGEEENKEVGKTKKKRKRNDDESRNLDLVGGGDGENGEKKERKKKKEKRERLGGEEENGDVKKEARKLMKKKKVKKKQMKKKMRKANKNEEGNKGDDGVVVNEESNRGIDSQVNGDIATKVYVGGIPYNASENDIKTYFEGCGTITEIDYMTFPDTGKFRGIAIINFRTEGAVKRALALDGSEMDGLFLKIQPYKATKAKRTSDFTPKIVEGYNRIYIGNLSWDITEEDLKKLFSDCKISSLRFGTNKETGEFRGYAHVDFSDSLSLSMALKLDEEVVRGRPVKISCAVPPKKGINSKSRSLPSNKRATSKVTDSAGLGTSNDADNSGAVTSNVAANAGSGTSDVTDHIDLSAVSGKIRRRTCYECGEKGHLSSACLKKTADQTMVTGKVSDNAGSRTGNFADNAGLGTTNVSDNAGLSAVSGKIRRRTCYECGEKGHLSSACPKKTADQTNSTTIQVEQL</sequence>
<dbReference type="CDD" id="cd12271">
    <property type="entry name" value="RRM1_PHIP1"/>
    <property type="match status" value="1"/>
</dbReference>
<dbReference type="SUPFAM" id="SSF54928">
    <property type="entry name" value="RNA-binding domain, RBD"/>
    <property type="match status" value="2"/>
</dbReference>
<feature type="region of interest" description="Disordered" evidence="4">
    <location>
        <begin position="154"/>
        <end position="317"/>
    </location>
</feature>